<feature type="compositionally biased region" description="Basic and acidic residues" evidence="1">
    <location>
        <begin position="75"/>
        <end position="92"/>
    </location>
</feature>
<dbReference type="Gene3D" id="3.40.50.300">
    <property type="entry name" value="P-loop containing nucleotide triphosphate hydrolases"/>
    <property type="match status" value="1"/>
</dbReference>
<evidence type="ECO:0000313" key="4">
    <source>
        <dbReference type="Proteomes" id="UP000023152"/>
    </source>
</evidence>
<sequence>MGGQIGAEEDLLAQTSSINEGKNNNGKAQSENEQLNLIKQKLKRYYQSQDKLTPLFDDPEQSIDANKKHKMINNQEKEKGKEDEKYKDYKEENGKWPNPLDYSLIYENQTENIKLQDIWNDKENQSKVRHISIQGEAGSGKSVLSQRIAYLWGNQQMWNHRFQYLLHIPLRKIINAFHHINDNMILNTYGQSSSMNYIFHNGIQMIPNALFIQ</sequence>
<feature type="region of interest" description="Disordered" evidence="1">
    <location>
        <begin position="1"/>
        <end position="35"/>
    </location>
</feature>
<dbReference type="InterPro" id="IPR007111">
    <property type="entry name" value="NACHT_NTPase"/>
</dbReference>
<dbReference type="Proteomes" id="UP000023152">
    <property type="component" value="Unassembled WGS sequence"/>
</dbReference>
<comment type="caution">
    <text evidence="3">The sequence shown here is derived from an EMBL/GenBank/DDBJ whole genome shotgun (WGS) entry which is preliminary data.</text>
</comment>
<dbReference type="Pfam" id="PF05729">
    <property type="entry name" value="NACHT"/>
    <property type="match status" value="1"/>
</dbReference>
<dbReference type="InterPro" id="IPR027417">
    <property type="entry name" value="P-loop_NTPase"/>
</dbReference>
<organism evidence="3 4">
    <name type="scientific">Reticulomyxa filosa</name>
    <dbReference type="NCBI Taxonomy" id="46433"/>
    <lineage>
        <taxon>Eukaryota</taxon>
        <taxon>Sar</taxon>
        <taxon>Rhizaria</taxon>
        <taxon>Retaria</taxon>
        <taxon>Foraminifera</taxon>
        <taxon>Monothalamids</taxon>
        <taxon>Reticulomyxidae</taxon>
        <taxon>Reticulomyxa</taxon>
    </lineage>
</organism>
<dbReference type="EMBL" id="ASPP01002576">
    <property type="protein sequence ID" value="ETO34430.1"/>
    <property type="molecule type" value="Genomic_DNA"/>
</dbReference>
<reference evidence="3 4" key="1">
    <citation type="journal article" date="2013" name="Curr. Biol.">
        <title>The Genome of the Foraminiferan Reticulomyxa filosa.</title>
        <authorList>
            <person name="Glockner G."/>
            <person name="Hulsmann N."/>
            <person name="Schleicher M."/>
            <person name="Noegel A.A."/>
            <person name="Eichinger L."/>
            <person name="Gallinger C."/>
            <person name="Pawlowski J."/>
            <person name="Sierra R."/>
            <person name="Euteneuer U."/>
            <person name="Pillet L."/>
            <person name="Moustafa A."/>
            <person name="Platzer M."/>
            <person name="Groth M."/>
            <person name="Szafranski K."/>
            <person name="Schliwa M."/>
        </authorList>
    </citation>
    <scope>NUCLEOTIDE SEQUENCE [LARGE SCALE GENOMIC DNA]</scope>
</reference>
<keyword evidence="4" id="KW-1185">Reference proteome</keyword>
<proteinExistence type="predicted"/>
<dbReference type="SUPFAM" id="SSF52540">
    <property type="entry name" value="P-loop containing nucleoside triphosphate hydrolases"/>
    <property type="match status" value="1"/>
</dbReference>
<feature type="compositionally biased region" description="Polar residues" evidence="1">
    <location>
        <begin position="13"/>
        <end position="35"/>
    </location>
</feature>
<evidence type="ECO:0000256" key="1">
    <source>
        <dbReference type="SAM" id="MobiDB-lite"/>
    </source>
</evidence>
<dbReference type="AlphaFoldDB" id="X6P7E3"/>
<evidence type="ECO:0000259" key="2">
    <source>
        <dbReference type="Pfam" id="PF05729"/>
    </source>
</evidence>
<evidence type="ECO:0000313" key="3">
    <source>
        <dbReference type="EMBL" id="ETO34430.1"/>
    </source>
</evidence>
<gene>
    <name evidence="3" type="ORF">RFI_02663</name>
</gene>
<accession>X6P7E3</accession>
<protein>
    <recommendedName>
        <fullName evidence="2">NACHT domain-containing protein</fullName>
    </recommendedName>
</protein>
<feature type="region of interest" description="Disordered" evidence="1">
    <location>
        <begin position="52"/>
        <end position="92"/>
    </location>
</feature>
<name>X6P7E3_RETFI</name>
<feature type="domain" description="NACHT" evidence="2">
    <location>
        <begin position="130"/>
        <end position="173"/>
    </location>
</feature>